<dbReference type="PANTHER" id="PTHR11523:SF28">
    <property type="entry name" value="NA_K-ATPASE BETA SUBUNIT ISOFORM 4-RELATED"/>
    <property type="match status" value="1"/>
</dbReference>
<evidence type="ECO:0000256" key="8">
    <source>
        <dbReference type="SAM" id="Phobius"/>
    </source>
</evidence>
<protein>
    <submittedName>
        <fullName evidence="9">Sodium/potassium-transporting ATPase subunit like protein</fullName>
    </submittedName>
</protein>
<proteinExistence type="inferred from homology"/>
<keyword evidence="4" id="KW-0735">Signal-anchor</keyword>
<evidence type="ECO:0000256" key="3">
    <source>
        <dbReference type="ARBA" id="ARBA00022692"/>
    </source>
</evidence>
<keyword evidence="6 8" id="KW-0472">Membrane</keyword>
<dbReference type="InterPro" id="IPR038702">
    <property type="entry name" value="Na/K_ATPase_sub_beta_sf"/>
</dbReference>
<dbReference type="PANTHER" id="PTHR11523">
    <property type="entry name" value="SODIUM/POTASSIUM-DEPENDENT ATPASE BETA SUBUNIT"/>
    <property type="match status" value="1"/>
</dbReference>
<keyword evidence="5 8" id="KW-1133">Transmembrane helix</keyword>
<dbReference type="AlphaFoldDB" id="A0A8T0EWL8"/>
<accession>A0A8T0EWL8</accession>
<feature type="transmembrane region" description="Helical" evidence="8">
    <location>
        <begin position="113"/>
        <end position="136"/>
    </location>
</feature>
<dbReference type="Proteomes" id="UP000807504">
    <property type="component" value="Unassembled WGS sequence"/>
</dbReference>
<evidence type="ECO:0000256" key="1">
    <source>
        <dbReference type="ARBA" id="ARBA00004606"/>
    </source>
</evidence>
<evidence type="ECO:0000256" key="6">
    <source>
        <dbReference type="ARBA" id="ARBA00023136"/>
    </source>
</evidence>
<comment type="subcellular location">
    <subcellularLocation>
        <location evidence="1">Membrane</location>
        <topology evidence="1">Single-pass type II membrane protein</topology>
    </subcellularLocation>
</comment>
<dbReference type="GO" id="GO:1990573">
    <property type="term" value="P:potassium ion import across plasma membrane"/>
    <property type="evidence" value="ECO:0007669"/>
    <property type="project" value="TreeGrafter"/>
</dbReference>
<evidence type="ECO:0000313" key="10">
    <source>
        <dbReference type="Proteomes" id="UP000807504"/>
    </source>
</evidence>
<reference evidence="9" key="1">
    <citation type="journal article" date="2020" name="bioRxiv">
        <title>Chromosome-level reference genome of the European wasp spider Argiope bruennichi: a resource for studies on range expansion and evolutionary adaptation.</title>
        <authorList>
            <person name="Sheffer M.M."/>
            <person name="Hoppe A."/>
            <person name="Krehenwinkel H."/>
            <person name="Uhl G."/>
            <person name="Kuss A.W."/>
            <person name="Jensen L."/>
            <person name="Jensen C."/>
            <person name="Gillespie R.G."/>
            <person name="Hoff K.J."/>
            <person name="Prost S."/>
        </authorList>
    </citation>
    <scope>NUCLEOTIDE SEQUENCE</scope>
</reference>
<evidence type="ECO:0000256" key="4">
    <source>
        <dbReference type="ARBA" id="ARBA00022968"/>
    </source>
</evidence>
<gene>
    <name evidence="9" type="ORF">HNY73_012315</name>
</gene>
<keyword evidence="10" id="KW-1185">Reference proteome</keyword>
<dbReference type="GO" id="GO:0006883">
    <property type="term" value="P:intracellular sodium ion homeostasis"/>
    <property type="evidence" value="ECO:0007669"/>
    <property type="project" value="TreeGrafter"/>
</dbReference>
<name>A0A8T0EWL8_ARGBR</name>
<evidence type="ECO:0000256" key="7">
    <source>
        <dbReference type="SAM" id="MobiDB-lite"/>
    </source>
</evidence>
<organism evidence="9 10">
    <name type="scientific">Argiope bruennichi</name>
    <name type="common">Wasp spider</name>
    <name type="synonym">Aranea bruennichi</name>
    <dbReference type="NCBI Taxonomy" id="94029"/>
    <lineage>
        <taxon>Eukaryota</taxon>
        <taxon>Metazoa</taxon>
        <taxon>Ecdysozoa</taxon>
        <taxon>Arthropoda</taxon>
        <taxon>Chelicerata</taxon>
        <taxon>Arachnida</taxon>
        <taxon>Araneae</taxon>
        <taxon>Araneomorphae</taxon>
        <taxon>Entelegynae</taxon>
        <taxon>Araneoidea</taxon>
        <taxon>Araneidae</taxon>
        <taxon>Argiope</taxon>
    </lineage>
</organism>
<evidence type="ECO:0000256" key="2">
    <source>
        <dbReference type="ARBA" id="ARBA00005876"/>
    </source>
</evidence>
<dbReference type="GO" id="GO:0001671">
    <property type="term" value="F:ATPase activator activity"/>
    <property type="evidence" value="ECO:0007669"/>
    <property type="project" value="TreeGrafter"/>
</dbReference>
<evidence type="ECO:0000313" key="9">
    <source>
        <dbReference type="EMBL" id="KAF8781977.1"/>
    </source>
</evidence>
<dbReference type="Pfam" id="PF00287">
    <property type="entry name" value="Na_K-ATPase"/>
    <property type="match status" value="1"/>
</dbReference>
<dbReference type="InterPro" id="IPR000402">
    <property type="entry name" value="Na/K_ATPase_sub_beta"/>
</dbReference>
<keyword evidence="3 8" id="KW-0812">Transmembrane</keyword>
<comment type="caution">
    <text evidence="9">The sequence shown here is derived from an EMBL/GenBank/DDBJ whole genome shotgun (WGS) entry which is preliminary data.</text>
</comment>
<dbReference type="Gene3D" id="2.60.40.1660">
    <property type="entry name" value="Na, k-atpase alpha subunit"/>
    <property type="match status" value="1"/>
</dbReference>
<dbReference type="GO" id="GO:0036376">
    <property type="term" value="P:sodium ion export across plasma membrane"/>
    <property type="evidence" value="ECO:0007669"/>
    <property type="project" value="TreeGrafter"/>
</dbReference>
<dbReference type="GO" id="GO:0005890">
    <property type="term" value="C:sodium:potassium-exchanging ATPase complex"/>
    <property type="evidence" value="ECO:0007669"/>
    <property type="project" value="InterPro"/>
</dbReference>
<dbReference type="GO" id="GO:0030007">
    <property type="term" value="P:intracellular potassium ion homeostasis"/>
    <property type="evidence" value="ECO:0007669"/>
    <property type="project" value="TreeGrafter"/>
</dbReference>
<evidence type="ECO:0000256" key="5">
    <source>
        <dbReference type="ARBA" id="ARBA00022989"/>
    </source>
</evidence>
<reference evidence="9" key="2">
    <citation type="submission" date="2020-06" db="EMBL/GenBank/DDBJ databases">
        <authorList>
            <person name="Sheffer M."/>
        </authorList>
    </citation>
    <scope>NUCLEOTIDE SEQUENCE</scope>
</reference>
<dbReference type="EMBL" id="JABXBU010001863">
    <property type="protein sequence ID" value="KAF8781977.1"/>
    <property type="molecule type" value="Genomic_DNA"/>
</dbReference>
<comment type="similarity">
    <text evidence="2">Belongs to the X(+)/potassium ATPases subunit beta family.</text>
</comment>
<sequence>MDDEKKKDIKNSMTKTEKKKDIENSMTETEKKKDIENSMTKTEKKKDIENSMTKTEKKKDIENSMTKTEKKKDIENSMTKTEKNKKSESIGKIWNSNTGECLGRTGLSWMKILIFYIIFFTCLIAFWACIMFMFFMTLDHQEPKYKMDGSRIGSNPGLGFRPTPPYDAIHSTVIWFNVSRNETIEYWVSNLNKFLEAYNQSNLTTCLGNETATPGKACLFPIPTGNHSCTSERQFGYPEGKPCVLIKLNKIYGWIPVPYESPPVNLRRKLKSAFLKGRVYVTCEGANPSDHDNIGEVTYYPNQGISMLYYPFVNQKNYLSPFVFVQFLDITRGVLVKIECRAWAENIEYNKQDKSGGVHFQLLVD</sequence>
<feature type="region of interest" description="Disordered" evidence="7">
    <location>
        <begin position="1"/>
        <end position="82"/>
    </location>
</feature>